<dbReference type="SUPFAM" id="SSF103473">
    <property type="entry name" value="MFS general substrate transporter"/>
    <property type="match status" value="1"/>
</dbReference>
<feature type="transmembrane region" description="Helical" evidence="8">
    <location>
        <begin position="296"/>
        <end position="314"/>
    </location>
</feature>
<feature type="transmembrane region" description="Helical" evidence="8">
    <location>
        <begin position="173"/>
        <end position="191"/>
    </location>
</feature>
<feature type="domain" description="Major facilitator superfamily (MFS) profile" evidence="9">
    <location>
        <begin position="20"/>
        <end position="433"/>
    </location>
</feature>
<dbReference type="Pfam" id="PF00083">
    <property type="entry name" value="Sugar_tr"/>
    <property type="match status" value="1"/>
</dbReference>
<evidence type="ECO:0000259" key="9">
    <source>
        <dbReference type="PROSITE" id="PS50850"/>
    </source>
</evidence>
<sequence>MSSITDRLERLPFSRFHRRLLLLGGLGYAFDAMDQASIAFVLPVVSRLWHLTSVQTGTLGSATYIGFFFGALNAGLAADRWGRKFIMMTALAIYAAASAASAMVESWPAFFMLRIVAGYGVGAESVVIAPFLAEFVASRYRGRFTGALAGFFSFGFIGAALIGVAIVPSWPSGWRVAIGLTALPVVMLLVWRRSLPESPKWLESQGRHAEAAHILATMEHEIPGRRDTPPPPERTAGSGRTDGLRDLWRAPQRRATILASALWFTVNWTYYAYFTWLPSLLLAGGASMQTGYNRSLLIYSAQIPGYFVVAAVIDRIGRKRALGLCLGFGGLSALAFGLAHGSVETNLCGLLLSFFLNGCFAGLYVYTPELFPTVVRTTGQGLASAVGRLGAIASPMLVGFMLPRTGFAGVFAMLGSVLLLGAAAVWWLGLETAGQRLHDTLAAPDGNPDGRVPLPSPAEPA</sequence>
<comment type="similarity">
    <text evidence="2">Belongs to the major facilitator superfamily. Sugar transporter (TC 2.A.1.1) family.</text>
</comment>
<dbReference type="EMBL" id="JABEQF010000009">
    <property type="protein sequence ID" value="MBB2190797.1"/>
    <property type="molecule type" value="Genomic_DNA"/>
</dbReference>
<proteinExistence type="inferred from homology"/>
<name>A0A7W4PDY6_9PROT</name>
<feature type="region of interest" description="Disordered" evidence="7">
    <location>
        <begin position="222"/>
        <end position="244"/>
    </location>
</feature>
<dbReference type="CDD" id="cd17316">
    <property type="entry name" value="MFS_SV2_like"/>
    <property type="match status" value="1"/>
</dbReference>
<feature type="transmembrane region" description="Helical" evidence="8">
    <location>
        <begin position="321"/>
        <end position="343"/>
    </location>
</feature>
<comment type="subcellular location">
    <subcellularLocation>
        <location evidence="1">Membrane</location>
        <topology evidence="1">Multi-pass membrane protein</topology>
    </subcellularLocation>
</comment>
<dbReference type="Proteomes" id="UP000555756">
    <property type="component" value="Unassembled WGS sequence"/>
</dbReference>
<dbReference type="AlphaFoldDB" id="A0A7W4PDY6"/>
<dbReference type="PROSITE" id="PS50850">
    <property type="entry name" value="MFS"/>
    <property type="match status" value="1"/>
</dbReference>
<protein>
    <submittedName>
        <fullName evidence="10">MFS transporter</fullName>
    </submittedName>
</protein>
<dbReference type="GO" id="GO:0022857">
    <property type="term" value="F:transmembrane transporter activity"/>
    <property type="evidence" value="ECO:0007669"/>
    <property type="project" value="InterPro"/>
</dbReference>
<dbReference type="Gene3D" id="1.20.1250.20">
    <property type="entry name" value="MFS general substrate transporter like domains"/>
    <property type="match status" value="1"/>
</dbReference>
<feature type="region of interest" description="Disordered" evidence="7">
    <location>
        <begin position="442"/>
        <end position="461"/>
    </location>
</feature>
<evidence type="ECO:0000256" key="1">
    <source>
        <dbReference type="ARBA" id="ARBA00004141"/>
    </source>
</evidence>
<dbReference type="PANTHER" id="PTHR23511">
    <property type="entry name" value="SYNAPTIC VESICLE GLYCOPROTEIN 2"/>
    <property type="match status" value="1"/>
</dbReference>
<dbReference type="PROSITE" id="PS00216">
    <property type="entry name" value="SUGAR_TRANSPORT_1"/>
    <property type="match status" value="1"/>
</dbReference>
<feature type="transmembrane region" description="Helical" evidence="8">
    <location>
        <begin position="110"/>
        <end position="132"/>
    </location>
</feature>
<comment type="caution">
    <text evidence="10">The sequence shown here is derived from an EMBL/GenBank/DDBJ whole genome shotgun (WGS) entry which is preliminary data.</text>
</comment>
<feature type="transmembrane region" description="Helical" evidence="8">
    <location>
        <begin position="85"/>
        <end position="104"/>
    </location>
</feature>
<feature type="transmembrane region" description="Helical" evidence="8">
    <location>
        <begin position="407"/>
        <end position="428"/>
    </location>
</feature>
<feature type="transmembrane region" description="Helical" evidence="8">
    <location>
        <begin position="349"/>
        <end position="367"/>
    </location>
</feature>
<dbReference type="PANTHER" id="PTHR23511:SF34">
    <property type="entry name" value="SYNAPTIC VESICLE GLYCOPROTEIN 2"/>
    <property type="match status" value="1"/>
</dbReference>
<evidence type="ECO:0000313" key="10">
    <source>
        <dbReference type="EMBL" id="MBB2190797.1"/>
    </source>
</evidence>
<dbReference type="InterPro" id="IPR005828">
    <property type="entry name" value="MFS_sugar_transport-like"/>
</dbReference>
<evidence type="ECO:0000256" key="7">
    <source>
        <dbReference type="SAM" id="MobiDB-lite"/>
    </source>
</evidence>
<keyword evidence="11" id="KW-1185">Reference proteome</keyword>
<evidence type="ECO:0000256" key="8">
    <source>
        <dbReference type="SAM" id="Phobius"/>
    </source>
</evidence>
<reference evidence="10 11" key="1">
    <citation type="submission" date="2020-04" db="EMBL/GenBank/DDBJ databases">
        <title>Description of novel Gluconacetobacter.</title>
        <authorList>
            <person name="Sombolestani A."/>
        </authorList>
    </citation>
    <scope>NUCLEOTIDE SEQUENCE [LARGE SCALE GENOMIC DNA]</scope>
    <source>
        <strain evidence="10 11">LMG 21311</strain>
    </source>
</reference>
<dbReference type="InterPro" id="IPR020846">
    <property type="entry name" value="MFS_dom"/>
</dbReference>
<feature type="transmembrane region" description="Helical" evidence="8">
    <location>
        <begin position="144"/>
        <end position="167"/>
    </location>
</feature>
<keyword evidence="6 8" id="KW-0472">Membrane</keyword>
<dbReference type="InterPro" id="IPR005829">
    <property type="entry name" value="Sugar_transporter_CS"/>
</dbReference>
<feature type="transmembrane region" description="Helical" evidence="8">
    <location>
        <begin position="57"/>
        <end position="78"/>
    </location>
</feature>
<dbReference type="GO" id="GO:0016020">
    <property type="term" value="C:membrane"/>
    <property type="evidence" value="ECO:0007669"/>
    <property type="project" value="UniProtKB-SubCell"/>
</dbReference>
<feature type="transmembrane region" description="Helical" evidence="8">
    <location>
        <begin position="255"/>
        <end position="276"/>
    </location>
</feature>
<keyword evidence="4 8" id="KW-0812">Transmembrane</keyword>
<keyword evidence="3" id="KW-0813">Transport</keyword>
<evidence type="ECO:0000256" key="3">
    <source>
        <dbReference type="ARBA" id="ARBA00022448"/>
    </source>
</evidence>
<organism evidence="10 11">
    <name type="scientific">Gluconacetobacter azotocaptans</name>
    <dbReference type="NCBI Taxonomy" id="142834"/>
    <lineage>
        <taxon>Bacteria</taxon>
        <taxon>Pseudomonadati</taxon>
        <taxon>Pseudomonadota</taxon>
        <taxon>Alphaproteobacteria</taxon>
        <taxon>Acetobacterales</taxon>
        <taxon>Acetobacteraceae</taxon>
        <taxon>Gluconacetobacter</taxon>
    </lineage>
</organism>
<keyword evidence="5 8" id="KW-1133">Transmembrane helix</keyword>
<accession>A0A7W4PDY6</accession>
<evidence type="ECO:0000256" key="5">
    <source>
        <dbReference type="ARBA" id="ARBA00022989"/>
    </source>
</evidence>
<gene>
    <name evidence="10" type="ORF">HLH34_12640</name>
</gene>
<evidence type="ECO:0000256" key="6">
    <source>
        <dbReference type="ARBA" id="ARBA00023136"/>
    </source>
</evidence>
<dbReference type="RefSeq" id="WP_183119941.1">
    <property type="nucleotide sequence ID" value="NZ_JABEQF010000009.1"/>
</dbReference>
<dbReference type="InterPro" id="IPR036259">
    <property type="entry name" value="MFS_trans_sf"/>
</dbReference>
<evidence type="ECO:0000256" key="4">
    <source>
        <dbReference type="ARBA" id="ARBA00022692"/>
    </source>
</evidence>
<evidence type="ECO:0000313" key="11">
    <source>
        <dbReference type="Proteomes" id="UP000555756"/>
    </source>
</evidence>
<feature type="transmembrane region" description="Helical" evidence="8">
    <location>
        <begin position="379"/>
        <end position="401"/>
    </location>
</feature>
<feature type="transmembrane region" description="Helical" evidence="8">
    <location>
        <begin position="20"/>
        <end position="45"/>
    </location>
</feature>
<evidence type="ECO:0000256" key="2">
    <source>
        <dbReference type="ARBA" id="ARBA00010992"/>
    </source>
</evidence>